<reference evidence="1" key="1">
    <citation type="submission" date="2021-06" db="EMBL/GenBank/DDBJ databases">
        <authorList>
            <person name="Kallberg Y."/>
            <person name="Tangrot J."/>
            <person name="Rosling A."/>
        </authorList>
    </citation>
    <scope>NUCLEOTIDE SEQUENCE</scope>
    <source>
        <strain evidence="1">MA453B</strain>
    </source>
</reference>
<dbReference type="OrthoDB" id="5840532at2759"/>
<keyword evidence="2" id="KW-1185">Reference proteome</keyword>
<gene>
    <name evidence="1" type="ORF">DERYTH_LOCUS19592</name>
</gene>
<evidence type="ECO:0000313" key="1">
    <source>
        <dbReference type="EMBL" id="CAG8780535.1"/>
    </source>
</evidence>
<feature type="non-terminal residue" evidence="1">
    <location>
        <position position="90"/>
    </location>
</feature>
<dbReference type="SUPFAM" id="SSF51735">
    <property type="entry name" value="NAD(P)-binding Rossmann-fold domains"/>
    <property type="match status" value="1"/>
</dbReference>
<protein>
    <submittedName>
        <fullName evidence="1">28221_t:CDS:1</fullName>
    </submittedName>
</protein>
<sequence length="90" mass="9890">LFNTAFGGVDIVCNNAGIAQPGEFMTKLLDKDYLNIVIKSTQLGIQFLKNCGDGVIINTDTHLLQVRSIDKLGYVPIDEVINAFKMMILS</sequence>
<dbReference type="Proteomes" id="UP000789405">
    <property type="component" value="Unassembled WGS sequence"/>
</dbReference>
<dbReference type="EMBL" id="CAJVPY010021712">
    <property type="protein sequence ID" value="CAG8780535.1"/>
    <property type="molecule type" value="Genomic_DNA"/>
</dbReference>
<proteinExistence type="predicted"/>
<dbReference type="AlphaFoldDB" id="A0A9N9JH25"/>
<organism evidence="1 2">
    <name type="scientific">Dentiscutata erythropus</name>
    <dbReference type="NCBI Taxonomy" id="1348616"/>
    <lineage>
        <taxon>Eukaryota</taxon>
        <taxon>Fungi</taxon>
        <taxon>Fungi incertae sedis</taxon>
        <taxon>Mucoromycota</taxon>
        <taxon>Glomeromycotina</taxon>
        <taxon>Glomeromycetes</taxon>
        <taxon>Diversisporales</taxon>
        <taxon>Gigasporaceae</taxon>
        <taxon>Dentiscutata</taxon>
    </lineage>
</organism>
<comment type="caution">
    <text evidence="1">The sequence shown here is derived from an EMBL/GenBank/DDBJ whole genome shotgun (WGS) entry which is preliminary data.</text>
</comment>
<dbReference type="Gene3D" id="3.40.50.720">
    <property type="entry name" value="NAD(P)-binding Rossmann-like Domain"/>
    <property type="match status" value="1"/>
</dbReference>
<dbReference type="InterPro" id="IPR036291">
    <property type="entry name" value="NAD(P)-bd_dom_sf"/>
</dbReference>
<evidence type="ECO:0000313" key="2">
    <source>
        <dbReference type="Proteomes" id="UP000789405"/>
    </source>
</evidence>
<name>A0A9N9JH25_9GLOM</name>
<accession>A0A9N9JH25</accession>